<accession>A0A1F7WSZ7</accession>
<dbReference type="PROSITE" id="PS51781">
    <property type="entry name" value="SH3B"/>
    <property type="match status" value="1"/>
</dbReference>
<dbReference type="Gene3D" id="2.30.30.40">
    <property type="entry name" value="SH3 Domains"/>
    <property type="match status" value="1"/>
</dbReference>
<evidence type="ECO:0000259" key="2">
    <source>
        <dbReference type="PROSITE" id="PS51781"/>
    </source>
</evidence>
<feature type="domain" description="SH3b" evidence="2">
    <location>
        <begin position="106"/>
        <end position="177"/>
    </location>
</feature>
<dbReference type="InterPro" id="IPR003646">
    <property type="entry name" value="SH3-like_bac-type"/>
</dbReference>
<dbReference type="Proteomes" id="UP000178735">
    <property type="component" value="Unassembled WGS sequence"/>
</dbReference>
<name>A0A1F7WSZ7_9BACT</name>
<evidence type="ECO:0000256" key="1">
    <source>
        <dbReference type="SAM" id="MobiDB-lite"/>
    </source>
</evidence>
<evidence type="ECO:0000313" key="4">
    <source>
        <dbReference type="Proteomes" id="UP000178735"/>
    </source>
</evidence>
<organism evidence="3 4">
    <name type="scientific">Candidatus Wallbacteria bacterium GWC2_49_35</name>
    <dbReference type="NCBI Taxonomy" id="1817813"/>
    <lineage>
        <taxon>Bacteria</taxon>
        <taxon>Candidatus Walliibacteriota</taxon>
    </lineage>
</organism>
<feature type="region of interest" description="Disordered" evidence="1">
    <location>
        <begin position="38"/>
        <end position="65"/>
    </location>
</feature>
<evidence type="ECO:0000313" key="3">
    <source>
        <dbReference type="EMBL" id="OGM05901.1"/>
    </source>
</evidence>
<reference evidence="3 4" key="1">
    <citation type="journal article" date="2016" name="Nat. Commun.">
        <title>Thousands of microbial genomes shed light on interconnected biogeochemical processes in an aquifer system.</title>
        <authorList>
            <person name="Anantharaman K."/>
            <person name="Brown C.T."/>
            <person name="Hug L.A."/>
            <person name="Sharon I."/>
            <person name="Castelle C.J."/>
            <person name="Probst A.J."/>
            <person name="Thomas B.C."/>
            <person name="Singh A."/>
            <person name="Wilkins M.J."/>
            <person name="Karaoz U."/>
            <person name="Brodie E.L."/>
            <person name="Williams K.H."/>
            <person name="Hubbard S.S."/>
            <person name="Banfield J.F."/>
        </authorList>
    </citation>
    <scope>NUCLEOTIDE SEQUENCE [LARGE SCALE GENOMIC DNA]</scope>
</reference>
<sequence length="177" mass="18002">MRKNRLNLKKMIVAAAVLLVFAIGARYFTGGPGADGVPTAGPKAPAGSADATEPRPSSPDALAGSFSAAATSEAPLTSSTTTAVDTAGVAVAAAGARGARPVDSAAKSGVITGNGVNIRSESRVDASNANVVVKVNKGERVQVIGAEKPVNDNKTWYNIKLKDGRTGFVREDLIKVE</sequence>
<proteinExistence type="predicted"/>
<protein>
    <recommendedName>
        <fullName evidence="2">SH3b domain-containing protein</fullName>
    </recommendedName>
</protein>
<dbReference type="AlphaFoldDB" id="A0A1F7WSZ7"/>
<dbReference type="EMBL" id="MGFH01000090">
    <property type="protein sequence ID" value="OGM05901.1"/>
    <property type="molecule type" value="Genomic_DNA"/>
</dbReference>
<dbReference type="SMART" id="SM00287">
    <property type="entry name" value="SH3b"/>
    <property type="match status" value="1"/>
</dbReference>
<comment type="caution">
    <text evidence="3">The sequence shown here is derived from an EMBL/GenBank/DDBJ whole genome shotgun (WGS) entry which is preliminary data.</text>
</comment>
<gene>
    <name evidence="3" type="ORF">A2008_04480</name>
</gene>